<keyword evidence="3" id="KW-1185">Reference proteome</keyword>
<dbReference type="EMBL" id="JAWRVE010000070">
    <property type="protein sequence ID" value="KAL1864205.1"/>
    <property type="molecule type" value="Genomic_DNA"/>
</dbReference>
<accession>A0ABR3WKN0</accession>
<evidence type="ECO:0000256" key="1">
    <source>
        <dbReference type="SAM" id="MobiDB-lite"/>
    </source>
</evidence>
<name>A0ABR3WKN0_9PEZI</name>
<sequence>MEHQVSKEIPFTADATILDLIQYVSHVEVAYSPLFCEHQKERKSGNIQLVTEPTEEGEGKIDRIDVYKSIQYELKEKYLSQYWTIEGAASPQEEKADSAQDGDADDTQNTIRGIPVFQYGTLGLEVYPRDNDTIKLGTWDLMDMLQACLLHKPGQKVMPKLSGLASYEGTKKFRWSLRGPTIEPGSEAGSGSKRALKKFKTLFQK</sequence>
<reference evidence="2 3" key="1">
    <citation type="journal article" date="2024" name="IMA Fungus">
        <title>IMA Genome - F19 : A genome assembly and annotation guide to empower mycologists, including annotated draft genome sequences of Ceratocystis pirilliformis, Diaporthe australafricana, Fusarium ophioides, Paecilomyces lecythidis, and Sporothrix stenoceras.</title>
        <authorList>
            <person name="Aylward J."/>
            <person name="Wilson A.M."/>
            <person name="Visagie C.M."/>
            <person name="Spraker J."/>
            <person name="Barnes I."/>
            <person name="Buitendag C."/>
            <person name="Ceriani C."/>
            <person name="Del Mar Angel L."/>
            <person name="du Plessis D."/>
            <person name="Fuchs T."/>
            <person name="Gasser K."/>
            <person name="Kramer D."/>
            <person name="Li W."/>
            <person name="Munsamy K."/>
            <person name="Piso A."/>
            <person name="Price J.L."/>
            <person name="Sonnekus B."/>
            <person name="Thomas C."/>
            <person name="van der Nest A."/>
            <person name="van Dijk A."/>
            <person name="van Heerden A."/>
            <person name="van Vuuren N."/>
            <person name="Yilmaz N."/>
            <person name="Duong T.A."/>
            <person name="van der Merwe N.A."/>
            <person name="Wingfield M.J."/>
            <person name="Wingfield B.D."/>
        </authorList>
    </citation>
    <scope>NUCLEOTIDE SEQUENCE [LARGE SCALE GENOMIC DNA]</scope>
    <source>
        <strain evidence="2 3">CMW 18300</strain>
    </source>
</reference>
<gene>
    <name evidence="2" type="ORF">Daus18300_007802</name>
</gene>
<evidence type="ECO:0000313" key="2">
    <source>
        <dbReference type="EMBL" id="KAL1864205.1"/>
    </source>
</evidence>
<evidence type="ECO:0000313" key="3">
    <source>
        <dbReference type="Proteomes" id="UP001583177"/>
    </source>
</evidence>
<proteinExistence type="predicted"/>
<comment type="caution">
    <text evidence="2">The sequence shown here is derived from an EMBL/GenBank/DDBJ whole genome shotgun (WGS) entry which is preliminary data.</text>
</comment>
<protein>
    <submittedName>
        <fullName evidence="2">Uncharacterized protein</fullName>
    </submittedName>
</protein>
<feature type="region of interest" description="Disordered" evidence="1">
    <location>
        <begin position="90"/>
        <end position="109"/>
    </location>
</feature>
<dbReference type="Proteomes" id="UP001583177">
    <property type="component" value="Unassembled WGS sequence"/>
</dbReference>
<organism evidence="2 3">
    <name type="scientific">Diaporthe australafricana</name>
    <dbReference type="NCBI Taxonomy" id="127596"/>
    <lineage>
        <taxon>Eukaryota</taxon>
        <taxon>Fungi</taxon>
        <taxon>Dikarya</taxon>
        <taxon>Ascomycota</taxon>
        <taxon>Pezizomycotina</taxon>
        <taxon>Sordariomycetes</taxon>
        <taxon>Sordariomycetidae</taxon>
        <taxon>Diaporthales</taxon>
        <taxon>Diaporthaceae</taxon>
        <taxon>Diaporthe</taxon>
    </lineage>
</organism>